<keyword evidence="5" id="KW-1185">Reference proteome</keyword>
<dbReference type="Pfam" id="PF07859">
    <property type="entry name" value="Abhydrolase_3"/>
    <property type="match status" value="1"/>
</dbReference>
<evidence type="ECO:0000313" key="4">
    <source>
        <dbReference type="EMBL" id="EPY50145.1"/>
    </source>
</evidence>
<dbReference type="STRING" id="653667.S9VVK7"/>
<dbReference type="EMBL" id="KE546993">
    <property type="protein sequence ID" value="EPY50145.1"/>
    <property type="molecule type" value="Genomic_DNA"/>
</dbReference>
<dbReference type="HOGENOM" id="CLU_012494_6_4_1"/>
<dbReference type="PANTHER" id="PTHR48081">
    <property type="entry name" value="AB HYDROLASE SUPERFAMILY PROTEIN C4A8.06C"/>
    <property type="match status" value="1"/>
</dbReference>
<dbReference type="GO" id="GO:0016787">
    <property type="term" value="F:hydrolase activity"/>
    <property type="evidence" value="ECO:0007669"/>
    <property type="project" value="UniProtKB-KW"/>
</dbReference>
<dbReference type="Gene3D" id="3.40.50.1820">
    <property type="entry name" value="alpha/beta hydrolase"/>
    <property type="match status" value="1"/>
</dbReference>
<dbReference type="RefSeq" id="XP_013024631.1">
    <property type="nucleotide sequence ID" value="XM_013169177.1"/>
</dbReference>
<dbReference type="SUPFAM" id="SSF53474">
    <property type="entry name" value="alpha/beta-Hydrolases"/>
    <property type="match status" value="1"/>
</dbReference>
<dbReference type="Proteomes" id="UP000015464">
    <property type="component" value="Unassembled WGS sequence"/>
</dbReference>
<dbReference type="OMA" id="QWLIYPR"/>
<feature type="region of interest" description="Disordered" evidence="2">
    <location>
        <begin position="1"/>
        <end position="25"/>
    </location>
</feature>
<evidence type="ECO:0000259" key="3">
    <source>
        <dbReference type="Pfam" id="PF07859"/>
    </source>
</evidence>
<dbReference type="OrthoDB" id="408631at2759"/>
<dbReference type="InterPro" id="IPR050300">
    <property type="entry name" value="GDXG_lipolytic_enzyme"/>
</dbReference>
<dbReference type="InterPro" id="IPR013094">
    <property type="entry name" value="AB_hydrolase_3"/>
</dbReference>
<evidence type="ECO:0000256" key="1">
    <source>
        <dbReference type="ARBA" id="ARBA00022801"/>
    </source>
</evidence>
<dbReference type="PANTHER" id="PTHR48081:SF8">
    <property type="entry name" value="ALPHA_BETA HYDROLASE FOLD-3 DOMAIN-CONTAINING PROTEIN-RELATED"/>
    <property type="match status" value="1"/>
</dbReference>
<evidence type="ECO:0000313" key="5">
    <source>
        <dbReference type="Proteomes" id="UP000015464"/>
    </source>
</evidence>
<feature type="domain" description="Alpha/beta hydrolase fold-3" evidence="3">
    <location>
        <begin position="95"/>
        <end position="301"/>
    </location>
</feature>
<sequence length="328" mass="36492">MSGASEIFTSKNLPSKVERSEKNPELAEWMSRNGPVLGTHDETVATQRRNHDVFITKNPYKIGKIEHLALNGPYGTIPVRVYHASKPGPAHGAALIYLHGGGFQVGSIDQFDNAMRIFSEVSGCQVYIVDYRLSPEYQWPTQITEGEFVVRWIFENAKKIGVDENRIALGGDSAGGNMTCTITQKLRDEGGPKLALQIPIYPETKMAFDTKAAVENRVGNYVETAGLFQFLWNLLPPSVDYSQPYVTPLNAKDFSNLPRALFVNDGFDMLRDVGHEYARKLAAAGNDLVYIYNADLTHGFIQMAPFSKRCLEATEEIAYYIGELLKAS</sequence>
<evidence type="ECO:0000256" key="2">
    <source>
        <dbReference type="SAM" id="MobiDB-lite"/>
    </source>
</evidence>
<feature type="compositionally biased region" description="Basic and acidic residues" evidence="2">
    <location>
        <begin position="16"/>
        <end position="25"/>
    </location>
</feature>
<dbReference type="GeneID" id="25035237"/>
<dbReference type="eggNOG" id="KOG1515">
    <property type="taxonomic scope" value="Eukaryota"/>
</dbReference>
<reference evidence="4 5" key="1">
    <citation type="journal article" date="2011" name="Science">
        <title>Comparative functional genomics of the fission yeasts.</title>
        <authorList>
            <person name="Rhind N."/>
            <person name="Chen Z."/>
            <person name="Yassour M."/>
            <person name="Thompson D.A."/>
            <person name="Haas B.J."/>
            <person name="Habib N."/>
            <person name="Wapinski I."/>
            <person name="Roy S."/>
            <person name="Lin M.F."/>
            <person name="Heiman D.I."/>
            <person name="Young S.K."/>
            <person name="Furuya K."/>
            <person name="Guo Y."/>
            <person name="Pidoux A."/>
            <person name="Chen H.M."/>
            <person name="Robbertse B."/>
            <person name="Goldberg J.M."/>
            <person name="Aoki K."/>
            <person name="Bayne E.H."/>
            <person name="Berlin A.M."/>
            <person name="Desjardins C.A."/>
            <person name="Dobbs E."/>
            <person name="Dukaj L."/>
            <person name="Fan L."/>
            <person name="FitzGerald M.G."/>
            <person name="French C."/>
            <person name="Gujja S."/>
            <person name="Hansen K."/>
            <person name="Keifenheim D."/>
            <person name="Levin J.Z."/>
            <person name="Mosher R.A."/>
            <person name="Mueller C.A."/>
            <person name="Pfiffner J."/>
            <person name="Priest M."/>
            <person name="Russ C."/>
            <person name="Smialowska A."/>
            <person name="Swoboda P."/>
            <person name="Sykes S.M."/>
            <person name="Vaughn M."/>
            <person name="Vengrova S."/>
            <person name="Yoder R."/>
            <person name="Zeng Q."/>
            <person name="Allshire R."/>
            <person name="Baulcombe D."/>
            <person name="Birren B.W."/>
            <person name="Brown W."/>
            <person name="Ekwall K."/>
            <person name="Kellis M."/>
            <person name="Leatherwood J."/>
            <person name="Levin H."/>
            <person name="Margalit H."/>
            <person name="Martienssen R."/>
            <person name="Nieduszynski C.A."/>
            <person name="Spatafora J.W."/>
            <person name="Friedman N."/>
            <person name="Dalgaard J.Z."/>
            <person name="Baumann P."/>
            <person name="Niki H."/>
            <person name="Regev A."/>
            <person name="Nusbaum C."/>
        </authorList>
    </citation>
    <scope>NUCLEOTIDE SEQUENCE [LARGE SCALE GENOMIC DNA]</scope>
    <source>
        <strain evidence="5">OY26 / ATCC MYA-4695 / CBS 11777 / NBRC 106824 / NRRL Y48691</strain>
    </source>
</reference>
<dbReference type="AlphaFoldDB" id="S9VVK7"/>
<dbReference type="InterPro" id="IPR029058">
    <property type="entry name" value="AB_hydrolase_fold"/>
</dbReference>
<organism evidence="4 5">
    <name type="scientific">Schizosaccharomyces cryophilus (strain OY26 / ATCC MYA-4695 / CBS 11777 / NBRC 106824 / NRRL Y48691)</name>
    <name type="common">Fission yeast</name>
    <dbReference type="NCBI Taxonomy" id="653667"/>
    <lineage>
        <taxon>Eukaryota</taxon>
        <taxon>Fungi</taxon>
        <taxon>Dikarya</taxon>
        <taxon>Ascomycota</taxon>
        <taxon>Taphrinomycotina</taxon>
        <taxon>Schizosaccharomycetes</taxon>
        <taxon>Schizosaccharomycetales</taxon>
        <taxon>Schizosaccharomycetaceae</taxon>
        <taxon>Schizosaccharomyces</taxon>
    </lineage>
</organism>
<name>S9VVK7_SCHCR</name>
<keyword evidence="1 4" id="KW-0378">Hydrolase</keyword>
<protein>
    <submittedName>
        <fullName evidence="4">Alpha/beta hydrolase fold-containing protein</fullName>
    </submittedName>
</protein>
<accession>S9VVK7</accession>
<gene>
    <name evidence="4" type="ORF">SPOG_00906</name>
</gene>
<proteinExistence type="predicted"/>